<organism evidence="6 7">
    <name type="scientific">Herbaspirillum chlorophenolicum</name>
    <dbReference type="NCBI Taxonomy" id="211589"/>
    <lineage>
        <taxon>Bacteria</taxon>
        <taxon>Pseudomonadati</taxon>
        <taxon>Pseudomonadota</taxon>
        <taxon>Betaproteobacteria</taxon>
        <taxon>Burkholderiales</taxon>
        <taxon>Oxalobacteraceae</taxon>
        <taxon>Herbaspirillum</taxon>
    </lineage>
</organism>
<dbReference type="SMART" id="SM00100">
    <property type="entry name" value="cNMP"/>
    <property type="match status" value="1"/>
</dbReference>
<dbReference type="InterPro" id="IPR036388">
    <property type="entry name" value="WH-like_DNA-bd_sf"/>
</dbReference>
<evidence type="ECO:0000256" key="2">
    <source>
        <dbReference type="ARBA" id="ARBA00023125"/>
    </source>
</evidence>
<sequence length="298" mass="33742">MEACHSVTTGGCISLNRNARSYVAEQDYAPDQQRIQELEARINNFDIAIYFTGYIGQYRMHISSSASAMSLSPELTTLLEKSRWPATLTADQMDRLRHDIYEKSFPSGAIIYPRGTPADHWFGLIEGMIKVDTVAQDGRSTTFAGVPSGSWFGEGAVLKNEPRPYSIVAIRDSKLAFVPKQTFEWLLQQSTSFSRFVIDQLNWRCGYYVALVENRRLREASARVAFCLSELFNPQLYPSTEQTLPLSQEEIGRLSGLSRQNTNKALRELADMKLLSVEYGSVVILDLPRLRKFAHHDE</sequence>
<reference evidence="6 7" key="1">
    <citation type="submission" date="2024-10" db="EMBL/GenBank/DDBJ databases">
        <title>The Natural Products Discovery Center: Release of the First 8490 Sequenced Strains for Exploring Actinobacteria Biosynthetic Diversity.</title>
        <authorList>
            <person name="Kalkreuter E."/>
            <person name="Kautsar S.A."/>
            <person name="Yang D."/>
            <person name="Bader C.D."/>
            <person name="Teijaro C.N."/>
            <person name="Fluegel L."/>
            <person name="Davis C.M."/>
            <person name="Simpson J.R."/>
            <person name="Lauterbach L."/>
            <person name="Steele A.D."/>
            <person name="Gui C."/>
            <person name="Meng S."/>
            <person name="Li G."/>
            <person name="Viehrig K."/>
            <person name="Ye F."/>
            <person name="Su P."/>
            <person name="Kiefer A.F."/>
            <person name="Nichols A."/>
            <person name="Cepeda A.J."/>
            <person name="Yan W."/>
            <person name="Fan B."/>
            <person name="Jiang Y."/>
            <person name="Adhikari A."/>
            <person name="Zheng C.-J."/>
            <person name="Schuster L."/>
            <person name="Cowan T.M."/>
            <person name="Smanski M.J."/>
            <person name="Chevrette M.G."/>
            <person name="De Carvalho L.P.S."/>
            <person name="Shen B."/>
        </authorList>
    </citation>
    <scope>NUCLEOTIDE SEQUENCE [LARGE SCALE GENOMIC DNA]</scope>
    <source>
        <strain evidence="6 7">NPDC087045</strain>
    </source>
</reference>
<keyword evidence="3" id="KW-0804">Transcription</keyword>
<dbReference type="InterPro" id="IPR050397">
    <property type="entry name" value="Env_Response_Regulators"/>
</dbReference>
<keyword evidence="1" id="KW-0805">Transcription regulation</keyword>
<evidence type="ECO:0000259" key="5">
    <source>
        <dbReference type="PROSITE" id="PS51063"/>
    </source>
</evidence>
<dbReference type="Pfam" id="PF13545">
    <property type="entry name" value="HTH_Crp_2"/>
    <property type="match status" value="1"/>
</dbReference>
<dbReference type="Gene3D" id="1.10.10.10">
    <property type="entry name" value="Winged helix-like DNA-binding domain superfamily/Winged helix DNA-binding domain"/>
    <property type="match status" value="1"/>
</dbReference>
<dbReference type="SUPFAM" id="SSF46785">
    <property type="entry name" value="Winged helix' DNA-binding domain"/>
    <property type="match status" value="1"/>
</dbReference>
<dbReference type="InterPro" id="IPR018490">
    <property type="entry name" value="cNMP-bd_dom_sf"/>
</dbReference>
<dbReference type="Proteomes" id="UP001617427">
    <property type="component" value="Unassembled WGS sequence"/>
</dbReference>
<dbReference type="InterPro" id="IPR036390">
    <property type="entry name" value="WH_DNA-bd_sf"/>
</dbReference>
<dbReference type="InterPro" id="IPR012318">
    <property type="entry name" value="HTH_CRP"/>
</dbReference>
<name>A0ABW8EZK9_9BURK</name>
<keyword evidence="2" id="KW-0238">DNA-binding</keyword>
<dbReference type="InterPro" id="IPR014710">
    <property type="entry name" value="RmlC-like_jellyroll"/>
</dbReference>
<dbReference type="PANTHER" id="PTHR24567">
    <property type="entry name" value="CRP FAMILY TRANSCRIPTIONAL REGULATORY PROTEIN"/>
    <property type="match status" value="1"/>
</dbReference>
<accession>A0ABW8EZK9</accession>
<dbReference type="PROSITE" id="PS50042">
    <property type="entry name" value="CNMP_BINDING_3"/>
    <property type="match status" value="1"/>
</dbReference>
<dbReference type="PROSITE" id="PS51063">
    <property type="entry name" value="HTH_CRP_2"/>
    <property type="match status" value="1"/>
</dbReference>
<dbReference type="SMART" id="SM00419">
    <property type="entry name" value="HTH_CRP"/>
    <property type="match status" value="1"/>
</dbReference>
<evidence type="ECO:0000256" key="3">
    <source>
        <dbReference type="ARBA" id="ARBA00023163"/>
    </source>
</evidence>
<dbReference type="EMBL" id="JBIUZV010000005">
    <property type="protein sequence ID" value="MFJ3046472.1"/>
    <property type="molecule type" value="Genomic_DNA"/>
</dbReference>
<dbReference type="RefSeq" id="WP_402700565.1">
    <property type="nucleotide sequence ID" value="NZ_JBIUZV010000005.1"/>
</dbReference>
<feature type="domain" description="Cyclic nucleotide-binding" evidence="4">
    <location>
        <begin position="84"/>
        <end position="204"/>
    </location>
</feature>
<evidence type="ECO:0000313" key="6">
    <source>
        <dbReference type="EMBL" id="MFJ3046472.1"/>
    </source>
</evidence>
<dbReference type="Gene3D" id="2.60.120.10">
    <property type="entry name" value="Jelly Rolls"/>
    <property type="match status" value="1"/>
</dbReference>
<evidence type="ECO:0000259" key="4">
    <source>
        <dbReference type="PROSITE" id="PS50042"/>
    </source>
</evidence>
<protein>
    <submittedName>
        <fullName evidence="6">Crp/Fnr family transcriptional regulator</fullName>
    </submittedName>
</protein>
<feature type="domain" description="HTH crp-type" evidence="5">
    <location>
        <begin position="218"/>
        <end position="288"/>
    </location>
</feature>
<gene>
    <name evidence="6" type="ORF">ACIPEN_11615</name>
</gene>
<comment type="caution">
    <text evidence="6">The sequence shown here is derived from an EMBL/GenBank/DDBJ whole genome shotgun (WGS) entry which is preliminary data.</text>
</comment>
<dbReference type="PANTHER" id="PTHR24567:SF68">
    <property type="entry name" value="DNA-BINDING TRANSCRIPTIONAL DUAL REGULATOR CRP"/>
    <property type="match status" value="1"/>
</dbReference>
<keyword evidence="7" id="KW-1185">Reference proteome</keyword>
<dbReference type="Pfam" id="PF00027">
    <property type="entry name" value="cNMP_binding"/>
    <property type="match status" value="1"/>
</dbReference>
<proteinExistence type="predicted"/>
<dbReference type="InterPro" id="IPR000595">
    <property type="entry name" value="cNMP-bd_dom"/>
</dbReference>
<dbReference type="SUPFAM" id="SSF51206">
    <property type="entry name" value="cAMP-binding domain-like"/>
    <property type="match status" value="1"/>
</dbReference>
<dbReference type="CDD" id="cd00038">
    <property type="entry name" value="CAP_ED"/>
    <property type="match status" value="1"/>
</dbReference>
<evidence type="ECO:0000256" key="1">
    <source>
        <dbReference type="ARBA" id="ARBA00023015"/>
    </source>
</evidence>
<evidence type="ECO:0000313" key="7">
    <source>
        <dbReference type="Proteomes" id="UP001617427"/>
    </source>
</evidence>